<protein>
    <submittedName>
        <fullName evidence="1">Uncharacterized protein</fullName>
    </submittedName>
</protein>
<evidence type="ECO:0000313" key="2">
    <source>
        <dbReference type="Proteomes" id="UP001519287"/>
    </source>
</evidence>
<sequence>MSQFVGLKYIFKFSLLSHLRVVYQQLCKRRFIPLYYSIMSICTPHKLSYGDDEIIHMKTY</sequence>
<gene>
    <name evidence="1" type="ORF">J2Z66_001993</name>
</gene>
<name>A0ABS4IS75_9BACL</name>
<reference evidence="1 2" key="1">
    <citation type="submission" date="2021-03" db="EMBL/GenBank/DDBJ databases">
        <title>Genomic Encyclopedia of Type Strains, Phase IV (KMG-IV): sequencing the most valuable type-strain genomes for metagenomic binning, comparative biology and taxonomic classification.</title>
        <authorList>
            <person name="Goeker M."/>
        </authorList>
    </citation>
    <scope>NUCLEOTIDE SEQUENCE [LARGE SCALE GENOMIC DNA]</scope>
    <source>
        <strain evidence="1 2">DSM 26048</strain>
    </source>
</reference>
<proteinExistence type="predicted"/>
<comment type="caution">
    <text evidence="1">The sequence shown here is derived from an EMBL/GenBank/DDBJ whole genome shotgun (WGS) entry which is preliminary data.</text>
</comment>
<dbReference type="EMBL" id="JAGGLB010000004">
    <property type="protein sequence ID" value="MBP1990395.1"/>
    <property type="molecule type" value="Genomic_DNA"/>
</dbReference>
<evidence type="ECO:0000313" key="1">
    <source>
        <dbReference type="EMBL" id="MBP1990395.1"/>
    </source>
</evidence>
<keyword evidence="2" id="KW-1185">Reference proteome</keyword>
<accession>A0ABS4IS75</accession>
<organism evidence="1 2">
    <name type="scientific">Paenibacillus eucommiae</name>
    <dbReference type="NCBI Taxonomy" id="1355755"/>
    <lineage>
        <taxon>Bacteria</taxon>
        <taxon>Bacillati</taxon>
        <taxon>Bacillota</taxon>
        <taxon>Bacilli</taxon>
        <taxon>Bacillales</taxon>
        <taxon>Paenibacillaceae</taxon>
        <taxon>Paenibacillus</taxon>
    </lineage>
</organism>
<dbReference type="Proteomes" id="UP001519287">
    <property type="component" value="Unassembled WGS sequence"/>
</dbReference>